<dbReference type="InterPro" id="IPR041473">
    <property type="entry name" value="CtsR_C"/>
</dbReference>
<evidence type="ECO:0000313" key="4">
    <source>
        <dbReference type="Proteomes" id="UP001163687"/>
    </source>
</evidence>
<dbReference type="Gene3D" id="3.30.56.130">
    <property type="entry name" value="Transcriptional regulator CtsR, winged HTH domain"/>
    <property type="match status" value="1"/>
</dbReference>
<dbReference type="EMBL" id="AP025628">
    <property type="protein sequence ID" value="BDG62117.1"/>
    <property type="molecule type" value="Genomic_DNA"/>
</dbReference>
<organism evidence="3 4">
    <name type="scientific">Caldinitratiruptor microaerophilus</name>
    <dbReference type="NCBI Taxonomy" id="671077"/>
    <lineage>
        <taxon>Bacteria</taxon>
        <taxon>Bacillati</taxon>
        <taxon>Bacillota</taxon>
        <taxon>Clostridia</taxon>
        <taxon>Eubacteriales</taxon>
        <taxon>Symbiobacteriaceae</taxon>
        <taxon>Caldinitratiruptor</taxon>
    </lineage>
</organism>
<dbReference type="Pfam" id="PF17727">
    <property type="entry name" value="CtsR_C"/>
    <property type="match status" value="1"/>
</dbReference>
<dbReference type="AlphaFoldDB" id="A0AA35CMW2"/>
<feature type="domain" description="CtsR N-terminal HTH" evidence="1">
    <location>
        <begin position="3"/>
        <end position="71"/>
    </location>
</feature>
<gene>
    <name evidence="3" type="ORF">caldi_32070</name>
</gene>
<evidence type="ECO:0000259" key="1">
    <source>
        <dbReference type="Pfam" id="PF05848"/>
    </source>
</evidence>
<protein>
    <submittedName>
        <fullName evidence="3">CtsR family transcriptional regulator</fullName>
    </submittedName>
</protein>
<evidence type="ECO:0000259" key="2">
    <source>
        <dbReference type="Pfam" id="PF17727"/>
    </source>
</evidence>
<dbReference type="InterPro" id="IPR041902">
    <property type="entry name" value="CtsR_N_sf"/>
</dbReference>
<sequence>MANLADLIEDFLKEQLRQQRSIEVRRASLAERFGCAPSQINYVLATRFTPARGYVVESRRGGGGYIRIVRLELGPEDLRSLVLERIGDELSQDEAVDIIRGLRENGLVTDREAAVMEAAVSRETLGLGLPLRDIVRARLVKAMVLAALRA</sequence>
<keyword evidence="4" id="KW-1185">Reference proteome</keyword>
<dbReference type="Pfam" id="PF05848">
    <property type="entry name" value="CtsR"/>
    <property type="match status" value="1"/>
</dbReference>
<dbReference type="Proteomes" id="UP001163687">
    <property type="component" value="Chromosome"/>
</dbReference>
<accession>A0AA35CMW2</accession>
<reference evidence="3" key="1">
    <citation type="submission" date="2022-03" db="EMBL/GenBank/DDBJ databases">
        <title>Complete genome sequence of Caldinitratiruptor microaerophilus.</title>
        <authorList>
            <person name="Mukaiyama R."/>
            <person name="Nishiyama T."/>
            <person name="Ueda K."/>
        </authorList>
    </citation>
    <scope>NUCLEOTIDE SEQUENCE</scope>
    <source>
        <strain evidence="3">JCM 16183</strain>
    </source>
</reference>
<dbReference type="RefSeq" id="WP_264842718.1">
    <property type="nucleotide sequence ID" value="NZ_AP025628.1"/>
</dbReference>
<dbReference type="InterPro" id="IPR041908">
    <property type="entry name" value="CtsR_C_sf"/>
</dbReference>
<name>A0AA35CMW2_9FIRM</name>
<dbReference type="KEGG" id="cmic:caldi_32070"/>
<proteinExistence type="predicted"/>
<dbReference type="InterPro" id="IPR040465">
    <property type="entry name" value="CtsR_N"/>
</dbReference>
<dbReference type="Gene3D" id="1.10.1200.150">
    <property type="entry name" value="Transcriptional regulator CtsR, C-terminal domain"/>
    <property type="match status" value="1"/>
</dbReference>
<feature type="domain" description="CtsR C-terminal dimerization" evidence="2">
    <location>
        <begin position="76"/>
        <end position="144"/>
    </location>
</feature>
<evidence type="ECO:0000313" key="3">
    <source>
        <dbReference type="EMBL" id="BDG62117.1"/>
    </source>
</evidence>